<dbReference type="SUPFAM" id="SSF51197">
    <property type="entry name" value="Clavaminate synthase-like"/>
    <property type="match status" value="1"/>
</dbReference>
<dbReference type="Gene3D" id="2.60.120.620">
    <property type="entry name" value="q2cbj1_9rhob like domain"/>
    <property type="match status" value="1"/>
</dbReference>
<reference evidence="3" key="1">
    <citation type="submission" date="2018-05" db="EMBL/GenBank/DDBJ databases">
        <authorList>
            <person name="Lanie J.A."/>
            <person name="Ng W.-L."/>
            <person name="Kazmierczak K.M."/>
            <person name="Andrzejewski T.M."/>
            <person name="Davidsen T.M."/>
            <person name="Wayne K.J."/>
            <person name="Tettelin H."/>
            <person name="Glass J.I."/>
            <person name="Rusch D."/>
            <person name="Podicherti R."/>
            <person name="Tsui H.-C.T."/>
            <person name="Winkler M.E."/>
        </authorList>
    </citation>
    <scope>NUCLEOTIDE SEQUENCE</scope>
</reference>
<dbReference type="GO" id="GO:0046872">
    <property type="term" value="F:metal ion binding"/>
    <property type="evidence" value="ECO:0007669"/>
    <property type="project" value="UniProtKB-KW"/>
</dbReference>
<keyword evidence="2" id="KW-0408">Iron</keyword>
<evidence type="ECO:0000256" key="2">
    <source>
        <dbReference type="ARBA" id="ARBA00023004"/>
    </source>
</evidence>
<dbReference type="InterPro" id="IPR008775">
    <property type="entry name" value="Phytyl_CoA_dOase-like"/>
</dbReference>
<dbReference type="AlphaFoldDB" id="A0A381PJM9"/>
<dbReference type="PANTHER" id="PTHR20883:SF15">
    <property type="entry name" value="PHYTANOYL-COA DIOXYGENASE DOMAIN-CONTAINING PROTEIN 1"/>
    <property type="match status" value="1"/>
</dbReference>
<dbReference type="Pfam" id="PF05721">
    <property type="entry name" value="PhyH"/>
    <property type="match status" value="1"/>
</dbReference>
<evidence type="ECO:0000256" key="1">
    <source>
        <dbReference type="ARBA" id="ARBA00022723"/>
    </source>
</evidence>
<keyword evidence="1" id="KW-0479">Metal-binding</keyword>
<dbReference type="PANTHER" id="PTHR20883">
    <property type="entry name" value="PHYTANOYL-COA DIOXYGENASE DOMAIN CONTAINING 1"/>
    <property type="match status" value="1"/>
</dbReference>
<proteinExistence type="predicted"/>
<evidence type="ECO:0000313" key="3">
    <source>
        <dbReference type="EMBL" id="SUZ65643.1"/>
    </source>
</evidence>
<name>A0A381PJM9_9ZZZZ</name>
<sequence>MPIPDEFSQEAIDAASENAFLPFKEFLESQEPYKSMLANNPWLQVPAGDDELVWGKGKFYDTTVPRKHAYWKNYDLPTPTKDLNQLRHDFFDWGFCLIEGAIGDESRVVIRARLEEQAEAERVAEIAHFTPFFQIVWYLINKGECFRRCIEHDPEWIQGARVIEQLLNEFLGTRWYSYSMAGNIAYPGCKPQMLHQDQGAILPLQTPQSPVLVNTMYILQDVNEENGGTLLIPSSHRILSDAGSGGEVGKLPPAINLEAPAGTVMLFDGRTLHGTGANRSDEWRYVMTQANNKTWLRQQESWMLMVNPDIIANASDKLLRRMGLSKNALQVRQELEKGVFNPVGELTPEAAKKLKPDTYSISQPI</sequence>
<evidence type="ECO:0008006" key="4">
    <source>
        <dbReference type="Google" id="ProtNLM"/>
    </source>
</evidence>
<organism evidence="3">
    <name type="scientific">marine metagenome</name>
    <dbReference type="NCBI Taxonomy" id="408172"/>
    <lineage>
        <taxon>unclassified sequences</taxon>
        <taxon>metagenomes</taxon>
        <taxon>ecological metagenomes</taxon>
    </lineage>
</organism>
<dbReference type="EMBL" id="UINC01000964">
    <property type="protein sequence ID" value="SUZ65643.1"/>
    <property type="molecule type" value="Genomic_DNA"/>
</dbReference>
<accession>A0A381PJM9</accession>
<gene>
    <name evidence="3" type="ORF">METZ01_LOCUS18497</name>
</gene>
<protein>
    <recommendedName>
        <fullName evidence="4">Fe2OG dioxygenase domain-containing protein</fullName>
    </recommendedName>
</protein>